<gene>
    <name evidence="1" type="ORF">E1B25_09160</name>
</gene>
<evidence type="ECO:0000313" key="1">
    <source>
        <dbReference type="EMBL" id="TDE38286.1"/>
    </source>
</evidence>
<accession>A0A4V2Z7Y7</accession>
<name>A0A4V2Z7Y7_9RHOB</name>
<dbReference type="AlphaFoldDB" id="A0A4V2Z7Y7"/>
<evidence type="ECO:0000313" key="2">
    <source>
        <dbReference type="Proteomes" id="UP000294662"/>
    </source>
</evidence>
<comment type="caution">
    <text evidence="1">The sequence shown here is derived from an EMBL/GenBank/DDBJ whole genome shotgun (WGS) entry which is preliminary data.</text>
</comment>
<dbReference type="EMBL" id="SMFP01000005">
    <property type="protein sequence ID" value="TDE38286.1"/>
    <property type="molecule type" value="Genomic_DNA"/>
</dbReference>
<organism evidence="1 2">
    <name type="scientific">Antarcticimicrobium sediminis</name>
    <dbReference type="NCBI Taxonomy" id="2546227"/>
    <lineage>
        <taxon>Bacteria</taxon>
        <taxon>Pseudomonadati</taxon>
        <taxon>Pseudomonadota</taxon>
        <taxon>Alphaproteobacteria</taxon>
        <taxon>Rhodobacterales</taxon>
        <taxon>Paracoccaceae</taxon>
        <taxon>Antarcticimicrobium</taxon>
    </lineage>
</organism>
<reference evidence="1 2" key="1">
    <citation type="submission" date="2019-03" db="EMBL/GenBank/DDBJ databases">
        <authorList>
            <person name="Zhang S."/>
        </authorList>
    </citation>
    <scope>NUCLEOTIDE SEQUENCE [LARGE SCALE GENOMIC DNA]</scope>
    <source>
        <strain evidence="1 2">S4J41</strain>
    </source>
</reference>
<protein>
    <submittedName>
        <fullName evidence="1">Uncharacterized protein</fullName>
    </submittedName>
</protein>
<keyword evidence="2" id="KW-1185">Reference proteome</keyword>
<dbReference type="Proteomes" id="UP000294662">
    <property type="component" value="Unassembled WGS sequence"/>
</dbReference>
<sequence length="104" mass="12086">MYNVHSQFLYRSSIGDSLVQVRRGGICTSDGADRIVEFWGGIPPFAQKIAENRVHDRVEIFRAWQSNRLMACSLHLGMDKNRVHNIARWQDEISVRDNADQWQI</sequence>
<proteinExistence type="predicted"/>